<evidence type="ECO:0000313" key="6">
    <source>
        <dbReference type="EMBL" id="CAB4220564.1"/>
    </source>
</evidence>
<keyword evidence="1" id="KW-0472">Membrane</keyword>
<evidence type="ECO:0000313" key="7">
    <source>
        <dbReference type="EMBL" id="CAB5230593.1"/>
    </source>
</evidence>
<keyword evidence="1" id="KW-1133">Transmembrane helix</keyword>
<organism evidence="2">
    <name type="scientific">uncultured Caudovirales phage</name>
    <dbReference type="NCBI Taxonomy" id="2100421"/>
    <lineage>
        <taxon>Viruses</taxon>
        <taxon>Duplodnaviria</taxon>
        <taxon>Heunggongvirae</taxon>
        <taxon>Uroviricota</taxon>
        <taxon>Caudoviricetes</taxon>
        <taxon>Peduoviridae</taxon>
        <taxon>Maltschvirus</taxon>
        <taxon>Maltschvirus maltsch</taxon>
    </lineage>
</organism>
<evidence type="ECO:0000313" key="5">
    <source>
        <dbReference type="EMBL" id="CAB4217054.1"/>
    </source>
</evidence>
<dbReference type="EMBL" id="LR797444">
    <property type="protein sequence ID" value="CAB4217054.1"/>
    <property type="molecule type" value="Genomic_DNA"/>
</dbReference>
<feature type="transmembrane region" description="Helical" evidence="1">
    <location>
        <begin position="7"/>
        <end position="25"/>
    </location>
</feature>
<dbReference type="EMBL" id="LR797136">
    <property type="protein sequence ID" value="CAB4189429.1"/>
    <property type="molecule type" value="Genomic_DNA"/>
</dbReference>
<protein>
    <submittedName>
        <fullName evidence="2">Uncharacterized protein</fullName>
    </submittedName>
</protein>
<evidence type="ECO:0000313" key="2">
    <source>
        <dbReference type="EMBL" id="CAB4179206.1"/>
    </source>
</evidence>
<name>A0A6J5Q9X6_9CAUD</name>
<keyword evidence="1" id="KW-0812">Transmembrane</keyword>
<evidence type="ECO:0000313" key="4">
    <source>
        <dbReference type="EMBL" id="CAB4189429.1"/>
    </source>
</evidence>
<dbReference type="EMBL" id="LR798420">
    <property type="protein sequence ID" value="CAB5230593.1"/>
    <property type="molecule type" value="Genomic_DNA"/>
</dbReference>
<dbReference type="EMBL" id="LR796972">
    <property type="protein sequence ID" value="CAB4179206.1"/>
    <property type="molecule type" value="Genomic_DNA"/>
</dbReference>
<accession>A0A6J5Q9X6</accession>
<gene>
    <name evidence="2" type="ORF">UFOVP1029_42</name>
    <name evidence="3" type="ORF">UFOVP1129_42</name>
    <name evidence="4" type="ORF">UFOVP1188_42</name>
    <name evidence="5" type="ORF">UFOVP1490_5</name>
    <name evidence="7" type="ORF">UFOVP1576_42</name>
    <name evidence="6" type="ORF">UFOVP1633_42</name>
</gene>
<evidence type="ECO:0000256" key="1">
    <source>
        <dbReference type="SAM" id="Phobius"/>
    </source>
</evidence>
<dbReference type="EMBL" id="LR797495">
    <property type="protein sequence ID" value="CAB4220564.1"/>
    <property type="molecule type" value="Genomic_DNA"/>
</dbReference>
<dbReference type="EMBL" id="LR797077">
    <property type="protein sequence ID" value="CAB4185247.1"/>
    <property type="molecule type" value="Genomic_DNA"/>
</dbReference>
<reference evidence="2" key="1">
    <citation type="submission" date="2020-05" db="EMBL/GenBank/DDBJ databases">
        <authorList>
            <person name="Chiriac C."/>
            <person name="Salcher M."/>
            <person name="Ghai R."/>
            <person name="Kavagutti S V."/>
        </authorList>
    </citation>
    <scope>NUCLEOTIDE SEQUENCE</scope>
</reference>
<sequence>MRDDSYFIIGFGSFLSTVFFTFVALEYKNVYASVGCMVIIATFLTLFVASYGAEMHKNPPALDDIPAHQRYTKLINGRNFLITKHTILFSFVRVYCVETNRYFYAKTDDKQLITKWIMTQI</sequence>
<proteinExistence type="predicted"/>
<feature type="transmembrane region" description="Helical" evidence="1">
    <location>
        <begin position="31"/>
        <end position="53"/>
    </location>
</feature>
<evidence type="ECO:0000313" key="3">
    <source>
        <dbReference type="EMBL" id="CAB4185247.1"/>
    </source>
</evidence>